<sequence>MTVGASSFSQLVLDLPRYQ</sequence>
<dbReference type="EMBL" id="GGEC01024739">
    <property type="protein sequence ID" value="MBX05223.1"/>
    <property type="molecule type" value="Transcribed_RNA"/>
</dbReference>
<reference evidence="1" key="1">
    <citation type="submission" date="2018-02" db="EMBL/GenBank/DDBJ databases">
        <title>Rhizophora mucronata_Transcriptome.</title>
        <authorList>
            <person name="Meera S.P."/>
            <person name="Sreeshan A."/>
            <person name="Augustine A."/>
        </authorList>
    </citation>
    <scope>NUCLEOTIDE SEQUENCE</scope>
    <source>
        <tissue evidence="1">Leaf</tissue>
    </source>
</reference>
<evidence type="ECO:0000313" key="1">
    <source>
        <dbReference type="EMBL" id="MBX05223.1"/>
    </source>
</evidence>
<organism evidence="1">
    <name type="scientific">Rhizophora mucronata</name>
    <name type="common">Asiatic mangrove</name>
    <dbReference type="NCBI Taxonomy" id="61149"/>
    <lineage>
        <taxon>Eukaryota</taxon>
        <taxon>Viridiplantae</taxon>
        <taxon>Streptophyta</taxon>
        <taxon>Embryophyta</taxon>
        <taxon>Tracheophyta</taxon>
        <taxon>Spermatophyta</taxon>
        <taxon>Magnoliopsida</taxon>
        <taxon>eudicotyledons</taxon>
        <taxon>Gunneridae</taxon>
        <taxon>Pentapetalae</taxon>
        <taxon>rosids</taxon>
        <taxon>fabids</taxon>
        <taxon>Malpighiales</taxon>
        <taxon>Rhizophoraceae</taxon>
        <taxon>Rhizophora</taxon>
    </lineage>
</organism>
<accession>A0A2P2KHN6</accession>
<name>A0A2P2KHN6_RHIMU</name>
<protein>
    <submittedName>
        <fullName evidence="1">Uncharacterized protein</fullName>
    </submittedName>
</protein>
<dbReference type="AlphaFoldDB" id="A0A2P2KHN6"/>
<proteinExistence type="predicted"/>